<dbReference type="OrthoDB" id="9789608at2"/>
<dbReference type="Gene3D" id="3.10.180.10">
    <property type="entry name" value="2,3-Dihydroxybiphenyl 1,2-Dioxygenase, domain 1"/>
    <property type="match status" value="1"/>
</dbReference>
<keyword evidence="2" id="KW-0456">Lyase</keyword>
<comment type="caution">
    <text evidence="2">The sequence shown here is derived from an EMBL/GenBank/DDBJ whole genome shotgun (WGS) entry which is preliminary data.</text>
</comment>
<dbReference type="PANTHER" id="PTHR41294">
    <property type="entry name" value="CADMIUM-INDUCED PROTEIN CADI"/>
    <property type="match status" value="1"/>
</dbReference>
<protein>
    <submittedName>
        <fullName evidence="2">Lactoylglutathione lyase</fullName>
    </submittedName>
</protein>
<sequence length="131" mass="15238">MTNVHIGLNVKDLKESTNFYVKMLGAEPVKVKEDYVKFLIQNPNLNLTLTQSEQTEGNQINHLGIQVESREAVMAHKERLEKEGFFAREEMDTTCCYAVQDKFWVTDPNGIEWEYFYTKAESDIKIIQTIE</sequence>
<evidence type="ECO:0000313" key="3">
    <source>
        <dbReference type="Proteomes" id="UP000252585"/>
    </source>
</evidence>
<dbReference type="InterPro" id="IPR004360">
    <property type="entry name" value="Glyas_Fos-R_dOase_dom"/>
</dbReference>
<proteinExistence type="predicted"/>
<reference evidence="2 3" key="1">
    <citation type="submission" date="2018-07" db="EMBL/GenBank/DDBJ databases">
        <title>Genomic Encyclopedia of Type Strains, Phase IV (KMG-IV): sequencing the most valuable type-strain genomes for metagenomic binning, comparative biology and taxonomic classification.</title>
        <authorList>
            <person name="Goeker M."/>
        </authorList>
    </citation>
    <scope>NUCLEOTIDE SEQUENCE [LARGE SCALE GENOMIC DNA]</scope>
    <source>
        <strain evidence="2 3">DSM 27696</strain>
    </source>
</reference>
<accession>A0A368XNV0</accession>
<name>A0A368XNV0_9BACI</name>
<gene>
    <name evidence="2" type="ORF">DFR57_10780</name>
</gene>
<dbReference type="AlphaFoldDB" id="A0A368XNV0"/>
<dbReference type="InterPro" id="IPR052393">
    <property type="entry name" value="Cadmium-induced_rsp"/>
</dbReference>
<dbReference type="Pfam" id="PF00903">
    <property type="entry name" value="Glyoxalase"/>
    <property type="match status" value="1"/>
</dbReference>
<feature type="domain" description="VOC" evidence="1">
    <location>
        <begin position="2"/>
        <end position="118"/>
    </location>
</feature>
<dbReference type="PROSITE" id="PS51819">
    <property type="entry name" value="VOC"/>
    <property type="match status" value="1"/>
</dbReference>
<dbReference type="PANTHER" id="PTHR41294:SF1">
    <property type="entry name" value="CADMIUM-INDUCED PROTEIN CADI"/>
    <property type="match status" value="1"/>
</dbReference>
<evidence type="ECO:0000259" key="1">
    <source>
        <dbReference type="PROSITE" id="PS51819"/>
    </source>
</evidence>
<keyword evidence="3" id="KW-1185">Reference proteome</keyword>
<dbReference type="NCBIfam" id="NF041414">
    <property type="entry name" value="ArsI_CadI_VOC"/>
    <property type="match status" value="1"/>
</dbReference>
<dbReference type="InterPro" id="IPR029068">
    <property type="entry name" value="Glyas_Bleomycin-R_OHBP_Dase"/>
</dbReference>
<organism evidence="2 3">
    <name type="scientific">Saliterribacillus persicus</name>
    <dbReference type="NCBI Taxonomy" id="930114"/>
    <lineage>
        <taxon>Bacteria</taxon>
        <taxon>Bacillati</taxon>
        <taxon>Bacillota</taxon>
        <taxon>Bacilli</taxon>
        <taxon>Bacillales</taxon>
        <taxon>Bacillaceae</taxon>
        <taxon>Saliterribacillus</taxon>
    </lineage>
</organism>
<dbReference type="SUPFAM" id="SSF54593">
    <property type="entry name" value="Glyoxalase/Bleomycin resistance protein/Dihydroxybiphenyl dioxygenase"/>
    <property type="match status" value="1"/>
</dbReference>
<dbReference type="Proteomes" id="UP000252585">
    <property type="component" value="Unassembled WGS sequence"/>
</dbReference>
<evidence type="ECO:0000313" key="2">
    <source>
        <dbReference type="EMBL" id="RCW69692.1"/>
    </source>
</evidence>
<dbReference type="EMBL" id="QPJJ01000007">
    <property type="protein sequence ID" value="RCW69692.1"/>
    <property type="molecule type" value="Genomic_DNA"/>
</dbReference>
<dbReference type="GO" id="GO:0016829">
    <property type="term" value="F:lyase activity"/>
    <property type="evidence" value="ECO:0007669"/>
    <property type="project" value="UniProtKB-KW"/>
</dbReference>
<dbReference type="GO" id="GO:0046686">
    <property type="term" value="P:response to cadmium ion"/>
    <property type="evidence" value="ECO:0007669"/>
    <property type="project" value="TreeGrafter"/>
</dbReference>
<dbReference type="RefSeq" id="WP_114352913.1">
    <property type="nucleotide sequence ID" value="NZ_QPJJ01000007.1"/>
</dbReference>
<dbReference type="InterPro" id="IPR049789">
    <property type="entry name" value="ArsI/CadI-like"/>
</dbReference>
<dbReference type="InterPro" id="IPR037523">
    <property type="entry name" value="VOC_core"/>
</dbReference>